<feature type="domain" description="YknX-like barrel-sandwich hybrid" evidence="5">
    <location>
        <begin position="77"/>
        <end position="203"/>
    </location>
</feature>
<dbReference type="AlphaFoldDB" id="A0A9D2LS49"/>
<dbReference type="InterPro" id="IPR050465">
    <property type="entry name" value="UPF0194_transport"/>
</dbReference>
<dbReference type="PANTHER" id="PTHR32347:SF14">
    <property type="entry name" value="EFFLUX SYSTEM COMPONENT YKNX-RELATED"/>
    <property type="match status" value="1"/>
</dbReference>
<reference evidence="7" key="2">
    <citation type="submission" date="2021-04" db="EMBL/GenBank/DDBJ databases">
        <authorList>
            <person name="Gilroy R."/>
        </authorList>
    </citation>
    <scope>NUCLEOTIDE SEQUENCE</scope>
    <source>
        <strain evidence="7">ChiSjej1B19-5720</strain>
    </source>
</reference>
<feature type="region of interest" description="Disordered" evidence="4">
    <location>
        <begin position="195"/>
        <end position="216"/>
    </location>
</feature>
<evidence type="ECO:0000313" key="7">
    <source>
        <dbReference type="EMBL" id="HJB28249.1"/>
    </source>
</evidence>
<keyword evidence="2 3" id="KW-0175">Coiled coil</keyword>
<feature type="compositionally biased region" description="Acidic residues" evidence="4">
    <location>
        <begin position="469"/>
        <end position="478"/>
    </location>
</feature>
<sequence>MKKGIFAVGGILVVAAAAGGIYWFGIRDSSQNVADGESAYVSSVSTITGYSSGTENRYAGVIEPQETVEVKIESDRKVTEVQVEEGQEVKQGQLLFEYDLSSIQQSLQEQQLALDRLKNEALSLQEQISTLENEKKQASQDSQLSYTIEIETNRMNLQKNQYDQKSTQAQIDQLQNATANTEVRSEIDGVIQKIDTTQLSSDEGDSLEQTSSYDSMNTDGSSGAFITILSTGAYRVKGYVNEQNIQYISEGVPVIIRSRVDEEEIWRGTVGVVDRENATTENSSTSMYSMDTSNSQTTSSTYPFYVELDSSDGLMLGQHVYIELDNGQEDQKEGLWLSEFMIVDADSTDPYVWAADENGRLEKREVILGQYDESLSEYEIVEGLSLEDSIAYPAENLQEGMTAISSDESFGISSGTDAAIGDDSVDMEADTSGEVITDMNGEIVESDTGSDLPDEELVPIEDAPGSEEAVVEDVEESE</sequence>
<dbReference type="InterPro" id="IPR058639">
    <property type="entry name" value="BSH_YknX-like"/>
</dbReference>
<gene>
    <name evidence="7" type="ORF">IAA06_05595</name>
</gene>
<dbReference type="Gene3D" id="2.40.420.20">
    <property type="match status" value="1"/>
</dbReference>
<dbReference type="PANTHER" id="PTHR32347">
    <property type="entry name" value="EFFLUX SYSTEM COMPONENT YKNX-RELATED"/>
    <property type="match status" value="1"/>
</dbReference>
<evidence type="ECO:0000256" key="2">
    <source>
        <dbReference type="ARBA" id="ARBA00023054"/>
    </source>
</evidence>
<protein>
    <submittedName>
        <fullName evidence="7">Biotin/lipoyl-binding protein</fullName>
    </submittedName>
</protein>
<evidence type="ECO:0000256" key="3">
    <source>
        <dbReference type="SAM" id="Coils"/>
    </source>
</evidence>
<dbReference type="Gene3D" id="1.10.287.470">
    <property type="entry name" value="Helix hairpin bin"/>
    <property type="match status" value="1"/>
</dbReference>
<dbReference type="Pfam" id="PF25984">
    <property type="entry name" value="BSH_YknX"/>
    <property type="match status" value="1"/>
</dbReference>
<proteinExistence type="predicted"/>
<dbReference type="Pfam" id="PF25990">
    <property type="entry name" value="Beta-barrel_YknX"/>
    <property type="match status" value="1"/>
</dbReference>
<dbReference type="Gene3D" id="2.40.30.170">
    <property type="match status" value="1"/>
</dbReference>
<evidence type="ECO:0000256" key="1">
    <source>
        <dbReference type="ARBA" id="ARBA00004196"/>
    </source>
</evidence>
<feature type="region of interest" description="Disordered" evidence="4">
    <location>
        <begin position="438"/>
        <end position="478"/>
    </location>
</feature>
<evidence type="ECO:0000259" key="5">
    <source>
        <dbReference type="Pfam" id="PF25984"/>
    </source>
</evidence>
<feature type="coiled-coil region" evidence="3">
    <location>
        <begin position="100"/>
        <end position="141"/>
    </location>
</feature>
<accession>A0A9D2LS49</accession>
<dbReference type="InterPro" id="IPR058636">
    <property type="entry name" value="Beta-barrel_YknX"/>
</dbReference>
<dbReference type="Proteomes" id="UP000823842">
    <property type="component" value="Unassembled WGS sequence"/>
</dbReference>
<evidence type="ECO:0000259" key="6">
    <source>
        <dbReference type="Pfam" id="PF25990"/>
    </source>
</evidence>
<dbReference type="EMBL" id="DWYZ01000105">
    <property type="protein sequence ID" value="HJB28249.1"/>
    <property type="molecule type" value="Genomic_DNA"/>
</dbReference>
<evidence type="ECO:0000313" key="8">
    <source>
        <dbReference type="Proteomes" id="UP000823842"/>
    </source>
</evidence>
<reference evidence="7" key="1">
    <citation type="journal article" date="2021" name="PeerJ">
        <title>Extensive microbial diversity within the chicken gut microbiome revealed by metagenomics and culture.</title>
        <authorList>
            <person name="Gilroy R."/>
            <person name="Ravi A."/>
            <person name="Getino M."/>
            <person name="Pursley I."/>
            <person name="Horton D.L."/>
            <person name="Alikhan N.F."/>
            <person name="Baker D."/>
            <person name="Gharbi K."/>
            <person name="Hall N."/>
            <person name="Watson M."/>
            <person name="Adriaenssens E.M."/>
            <person name="Foster-Nyarko E."/>
            <person name="Jarju S."/>
            <person name="Secka A."/>
            <person name="Antonio M."/>
            <person name="Oren A."/>
            <person name="Chaudhuri R.R."/>
            <person name="La Ragione R."/>
            <person name="Hildebrand F."/>
            <person name="Pallen M.J."/>
        </authorList>
    </citation>
    <scope>NUCLEOTIDE SEQUENCE</scope>
    <source>
        <strain evidence="7">ChiSjej1B19-5720</strain>
    </source>
</reference>
<dbReference type="SUPFAM" id="SSF111369">
    <property type="entry name" value="HlyD-like secretion proteins"/>
    <property type="match status" value="1"/>
</dbReference>
<evidence type="ECO:0000256" key="4">
    <source>
        <dbReference type="SAM" id="MobiDB-lite"/>
    </source>
</evidence>
<feature type="domain" description="YknX-like beta-barrel" evidence="6">
    <location>
        <begin position="235"/>
        <end position="323"/>
    </location>
</feature>
<name>A0A9D2LS49_9FIRM</name>
<dbReference type="Gene3D" id="2.40.50.100">
    <property type="match status" value="1"/>
</dbReference>
<organism evidence="7 8">
    <name type="scientific">Candidatus Blautia faecavium</name>
    <dbReference type="NCBI Taxonomy" id="2838487"/>
    <lineage>
        <taxon>Bacteria</taxon>
        <taxon>Bacillati</taxon>
        <taxon>Bacillota</taxon>
        <taxon>Clostridia</taxon>
        <taxon>Lachnospirales</taxon>
        <taxon>Lachnospiraceae</taxon>
        <taxon>Blautia</taxon>
    </lineage>
</organism>
<dbReference type="GO" id="GO:0030313">
    <property type="term" value="C:cell envelope"/>
    <property type="evidence" value="ECO:0007669"/>
    <property type="project" value="UniProtKB-SubCell"/>
</dbReference>
<comment type="subcellular location">
    <subcellularLocation>
        <location evidence="1">Cell envelope</location>
    </subcellularLocation>
</comment>
<comment type="caution">
    <text evidence="7">The sequence shown here is derived from an EMBL/GenBank/DDBJ whole genome shotgun (WGS) entry which is preliminary data.</text>
</comment>